<organism evidence="1 2">
    <name type="scientific">Trichoderma asperellum (strain ATCC 204424 / CBS 433.97 / NBRC 101777)</name>
    <dbReference type="NCBI Taxonomy" id="1042311"/>
    <lineage>
        <taxon>Eukaryota</taxon>
        <taxon>Fungi</taxon>
        <taxon>Dikarya</taxon>
        <taxon>Ascomycota</taxon>
        <taxon>Pezizomycotina</taxon>
        <taxon>Sordariomycetes</taxon>
        <taxon>Hypocreomycetidae</taxon>
        <taxon>Hypocreales</taxon>
        <taxon>Hypocreaceae</taxon>
        <taxon>Trichoderma</taxon>
    </lineage>
</organism>
<evidence type="ECO:0000313" key="2">
    <source>
        <dbReference type="Proteomes" id="UP000240493"/>
    </source>
</evidence>
<dbReference type="EMBL" id="KZ679256">
    <property type="protein sequence ID" value="PTB46749.1"/>
    <property type="molecule type" value="Genomic_DNA"/>
</dbReference>
<keyword evidence="2" id="KW-1185">Reference proteome</keyword>
<sequence length="152" mass="16940">MRQATHWAERQRRGDFDEANKHHSALDVFKRMRCIASLLMRISWRLSGSAQSRCPPPSHAHLGLSFAFVHWRADVSAAVGGFVGGLAGPVDLAAYSVMHELQLCQRITSVAPWRCLLTPLSHPCLDTSRCLTIRSVSPIYKRANACGWIDLC</sequence>
<reference evidence="1 2" key="1">
    <citation type="submission" date="2016-07" db="EMBL/GenBank/DDBJ databases">
        <title>Multiple horizontal gene transfer events from other fungi enriched the ability of initially mycotrophic Trichoderma (Ascomycota) to feed on dead plant biomass.</title>
        <authorList>
            <consortium name="DOE Joint Genome Institute"/>
            <person name="Aerts A."/>
            <person name="Atanasova L."/>
            <person name="Chenthamara K."/>
            <person name="Zhang J."/>
            <person name="Grujic M."/>
            <person name="Henrissat B."/>
            <person name="Kuo A."/>
            <person name="Salamov A."/>
            <person name="Lipzen A."/>
            <person name="Labutti K."/>
            <person name="Barry K."/>
            <person name="Miao Y."/>
            <person name="Rahimi M.J."/>
            <person name="Shen Q."/>
            <person name="Grigoriev I.V."/>
            <person name="Kubicek C.P."/>
            <person name="Druzhinina I.S."/>
        </authorList>
    </citation>
    <scope>NUCLEOTIDE SEQUENCE [LARGE SCALE GENOMIC DNA]</scope>
    <source>
        <strain evidence="1 2">CBS 433.97</strain>
    </source>
</reference>
<dbReference type="AlphaFoldDB" id="A0A2T3ZPL1"/>
<name>A0A2T3ZPL1_TRIA4</name>
<gene>
    <name evidence="1" type="ORF">M441DRAFT_64015</name>
</gene>
<dbReference type="Proteomes" id="UP000240493">
    <property type="component" value="Unassembled WGS sequence"/>
</dbReference>
<protein>
    <submittedName>
        <fullName evidence="1">Uncharacterized protein</fullName>
    </submittedName>
</protein>
<evidence type="ECO:0000313" key="1">
    <source>
        <dbReference type="EMBL" id="PTB46749.1"/>
    </source>
</evidence>
<accession>A0A2T3ZPL1</accession>
<proteinExistence type="predicted"/>